<dbReference type="OrthoDB" id="4096362at2759"/>
<comment type="subcellular location">
    <subcellularLocation>
        <location evidence="1">Endomembrane system</location>
        <topology evidence="1">Multi-pass membrane protein</topology>
    </subcellularLocation>
</comment>
<dbReference type="PANTHER" id="PTHR22883:SF456">
    <property type="entry name" value="S-ACYLTRANSFERASE"/>
    <property type="match status" value="1"/>
</dbReference>
<dbReference type="GO" id="GO:0005783">
    <property type="term" value="C:endoplasmic reticulum"/>
    <property type="evidence" value="ECO:0007669"/>
    <property type="project" value="TreeGrafter"/>
</dbReference>
<dbReference type="InterPro" id="IPR039859">
    <property type="entry name" value="PFA4/ZDH16/20/ERF2-like"/>
</dbReference>
<sequence length="416" mass="47219">MRGHRSVRIDNSSSNGIVIAPPKSNPRRVYQVWKGNNKFICGGRLIFGPDGASLFLTGLLIGCPAIAFCIKMLRNINEDDPFFVYSILVGGFILTLLDFAFLFLTSSRDPGIIPRNSQPPELDESLDMTSPSMEWVSSKISNMKIPRTKDVTVNGHTVKVKFCDTCLLYRPPRASHCSICNNCVQKFDHHCPWVGQCIGSRNYQFFICFISSSTLLCIYVFAFSWVNILRQEGNIWSIMARDIVSVILIVYCFIAVWFVGGLTVFHFYLICTNQTTYENFRYRYDKKENPFSKGIIKNVTQSFFSKIPSPLINFREWALDDDEIVYIASEINRDLNGSKQNFDIEMGTKVGKDGGTRLPNILQNLDYNGIDDNMKRKGGECGTKYDPFLFPADQEPRYSQSSSSVGDNVSNEKRTH</sequence>
<feature type="transmembrane region" description="Helical" evidence="8">
    <location>
        <begin position="203"/>
        <end position="226"/>
    </location>
</feature>
<comment type="similarity">
    <text evidence="2 8">Belongs to the DHHC palmitoyltransferase family.</text>
</comment>
<feature type="region of interest" description="Disordered" evidence="9">
    <location>
        <begin position="386"/>
        <end position="416"/>
    </location>
</feature>
<dbReference type="PANTHER" id="PTHR22883">
    <property type="entry name" value="ZINC FINGER DHHC DOMAIN CONTAINING PROTEIN"/>
    <property type="match status" value="1"/>
</dbReference>
<dbReference type="InterPro" id="IPR001594">
    <property type="entry name" value="Palmitoyltrfase_DHHC"/>
</dbReference>
<proteinExistence type="inferred from homology"/>
<feature type="transmembrane region" description="Helical" evidence="8">
    <location>
        <begin position="82"/>
        <end position="104"/>
    </location>
</feature>
<dbReference type="EMBL" id="BDDD01002722">
    <property type="protein sequence ID" value="GAV82803.1"/>
    <property type="molecule type" value="Genomic_DNA"/>
</dbReference>
<evidence type="ECO:0000256" key="8">
    <source>
        <dbReference type="RuleBase" id="RU079119"/>
    </source>
</evidence>
<dbReference type="AlphaFoldDB" id="A0A1Q3CRV4"/>
<keyword evidence="6 8" id="KW-0472">Membrane</keyword>
<feature type="transmembrane region" description="Helical" evidence="8">
    <location>
        <begin position="246"/>
        <end position="269"/>
    </location>
</feature>
<gene>
    <name evidence="11" type="ORF">CFOL_v3_26254</name>
</gene>
<feature type="transmembrane region" description="Helical" evidence="8">
    <location>
        <begin position="52"/>
        <end position="70"/>
    </location>
</feature>
<evidence type="ECO:0000256" key="3">
    <source>
        <dbReference type="ARBA" id="ARBA00022679"/>
    </source>
</evidence>
<dbReference type="Pfam" id="PF01529">
    <property type="entry name" value="DHHC"/>
    <property type="match status" value="1"/>
</dbReference>
<dbReference type="Proteomes" id="UP000187406">
    <property type="component" value="Unassembled WGS sequence"/>
</dbReference>
<keyword evidence="5 8" id="KW-1133">Transmembrane helix</keyword>
<reference evidence="12" key="1">
    <citation type="submission" date="2016-04" db="EMBL/GenBank/DDBJ databases">
        <title>Cephalotus genome sequencing.</title>
        <authorList>
            <person name="Fukushima K."/>
            <person name="Hasebe M."/>
            <person name="Fang X."/>
        </authorList>
    </citation>
    <scope>NUCLEOTIDE SEQUENCE [LARGE SCALE GENOMIC DNA]</scope>
    <source>
        <strain evidence="12">cv. St1</strain>
    </source>
</reference>
<dbReference type="STRING" id="3775.A0A1Q3CRV4"/>
<keyword evidence="3 8" id="KW-0808">Transferase</keyword>
<accession>A0A1Q3CRV4</accession>
<comment type="domain">
    <text evidence="8">The DHHC domain is required for palmitoyltransferase activity.</text>
</comment>
<evidence type="ECO:0000256" key="7">
    <source>
        <dbReference type="ARBA" id="ARBA00023315"/>
    </source>
</evidence>
<dbReference type="InParanoid" id="A0A1Q3CRV4"/>
<dbReference type="GO" id="GO:0006612">
    <property type="term" value="P:protein targeting to membrane"/>
    <property type="evidence" value="ECO:0007669"/>
    <property type="project" value="TreeGrafter"/>
</dbReference>
<dbReference type="PROSITE" id="PS50216">
    <property type="entry name" value="DHHC"/>
    <property type="match status" value="1"/>
</dbReference>
<comment type="catalytic activity">
    <reaction evidence="8">
        <text>L-cysteinyl-[protein] + hexadecanoyl-CoA = S-hexadecanoyl-L-cysteinyl-[protein] + CoA</text>
        <dbReference type="Rhea" id="RHEA:36683"/>
        <dbReference type="Rhea" id="RHEA-COMP:10131"/>
        <dbReference type="Rhea" id="RHEA-COMP:11032"/>
        <dbReference type="ChEBI" id="CHEBI:29950"/>
        <dbReference type="ChEBI" id="CHEBI:57287"/>
        <dbReference type="ChEBI" id="CHEBI:57379"/>
        <dbReference type="ChEBI" id="CHEBI:74151"/>
        <dbReference type="EC" id="2.3.1.225"/>
    </reaction>
</comment>
<evidence type="ECO:0000256" key="1">
    <source>
        <dbReference type="ARBA" id="ARBA00004127"/>
    </source>
</evidence>
<evidence type="ECO:0000256" key="6">
    <source>
        <dbReference type="ARBA" id="ARBA00023136"/>
    </source>
</evidence>
<evidence type="ECO:0000259" key="10">
    <source>
        <dbReference type="Pfam" id="PF01529"/>
    </source>
</evidence>
<protein>
    <recommendedName>
        <fullName evidence="8">S-acyltransferase</fullName>
        <ecNumber evidence="8">2.3.1.225</ecNumber>
    </recommendedName>
    <alternativeName>
        <fullName evidence="8">Palmitoyltransferase</fullName>
    </alternativeName>
</protein>
<organism evidence="11 12">
    <name type="scientific">Cephalotus follicularis</name>
    <name type="common">Albany pitcher plant</name>
    <dbReference type="NCBI Taxonomy" id="3775"/>
    <lineage>
        <taxon>Eukaryota</taxon>
        <taxon>Viridiplantae</taxon>
        <taxon>Streptophyta</taxon>
        <taxon>Embryophyta</taxon>
        <taxon>Tracheophyta</taxon>
        <taxon>Spermatophyta</taxon>
        <taxon>Magnoliopsida</taxon>
        <taxon>eudicotyledons</taxon>
        <taxon>Gunneridae</taxon>
        <taxon>Pentapetalae</taxon>
        <taxon>rosids</taxon>
        <taxon>fabids</taxon>
        <taxon>Oxalidales</taxon>
        <taxon>Cephalotaceae</taxon>
        <taxon>Cephalotus</taxon>
    </lineage>
</organism>
<dbReference type="EC" id="2.3.1.225" evidence="8"/>
<keyword evidence="12" id="KW-1185">Reference proteome</keyword>
<evidence type="ECO:0000256" key="4">
    <source>
        <dbReference type="ARBA" id="ARBA00022692"/>
    </source>
</evidence>
<evidence type="ECO:0000256" key="5">
    <source>
        <dbReference type="ARBA" id="ARBA00022989"/>
    </source>
</evidence>
<dbReference type="FunCoup" id="A0A1Q3CRV4">
    <property type="interactions" value="1124"/>
</dbReference>
<dbReference type="GO" id="GO:0005794">
    <property type="term" value="C:Golgi apparatus"/>
    <property type="evidence" value="ECO:0007669"/>
    <property type="project" value="TreeGrafter"/>
</dbReference>
<evidence type="ECO:0000256" key="2">
    <source>
        <dbReference type="ARBA" id="ARBA00008574"/>
    </source>
</evidence>
<evidence type="ECO:0000256" key="9">
    <source>
        <dbReference type="SAM" id="MobiDB-lite"/>
    </source>
</evidence>
<feature type="domain" description="Palmitoyltransferase DHHC" evidence="10">
    <location>
        <begin position="160"/>
        <end position="281"/>
    </location>
</feature>
<name>A0A1Q3CRV4_CEPFO</name>
<keyword evidence="7 8" id="KW-0012">Acyltransferase</keyword>
<comment type="caution">
    <text evidence="11">The sequence shown here is derived from an EMBL/GenBank/DDBJ whole genome shotgun (WGS) entry which is preliminary data.</text>
</comment>
<dbReference type="GO" id="GO:0019706">
    <property type="term" value="F:protein-cysteine S-palmitoyltransferase activity"/>
    <property type="evidence" value="ECO:0007669"/>
    <property type="project" value="UniProtKB-EC"/>
</dbReference>
<evidence type="ECO:0000313" key="12">
    <source>
        <dbReference type="Proteomes" id="UP000187406"/>
    </source>
</evidence>
<evidence type="ECO:0000313" key="11">
    <source>
        <dbReference type="EMBL" id="GAV82803.1"/>
    </source>
</evidence>
<keyword evidence="4 8" id="KW-0812">Transmembrane</keyword>